<protein>
    <submittedName>
        <fullName evidence="1">Uncharacterized protein</fullName>
    </submittedName>
</protein>
<dbReference type="PANTHER" id="PTHR15396:SF1">
    <property type="entry name" value="RIBONUCLEASE P PROTEIN SUBUNIT P40"/>
    <property type="match status" value="1"/>
</dbReference>
<dbReference type="GO" id="GO:0000171">
    <property type="term" value="F:ribonuclease MRP activity"/>
    <property type="evidence" value="ECO:0007669"/>
    <property type="project" value="TreeGrafter"/>
</dbReference>
<gene>
    <name evidence="1" type="ORF">g.19164</name>
</gene>
<dbReference type="EMBL" id="GDQN01008977">
    <property type="protein sequence ID" value="JAT82077.1"/>
    <property type="molecule type" value="Transcribed_RNA"/>
</dbReference>
<evidence type="ECO:0000313" key="1">
    <source>
        <dbReference type="EMBL" id="JAT82077.1"/>
    </source>
</evidence>
<dbReference type="GO" id="GO:0000447">
    <property type="term" value="P:endonucleolytic cleavage in ITS1 to separate SSU-rRNA from 5.8S rRNA and LSU-rRNA from tricistronic rRNA transcript (SSU-rRNA, 5.8S rRNA, LSU-rRNA)"/>
    <property type="evidence" value="ECO:0007669"/>
    <property type="project" value="TreeGrafter"/>
</dbReference>
<dbReference type="GO" id="GO:0000172">
    <property type="term" value="C:ribonuclease MRP complex"/>
    <property type="evidence" value="ECO:0007669"/>
    <property type="project" value="TreeGrafter"/>
</dbReference>
<dbReference type="PANTHER" id="PTHR15396">
    <property type="entry name" value="RIBONUCLEASE P PROTEIN SUBUNIT P40"/>
    <property type="match status" value="1"/>
</dbReference>
<dbReference type="AlphaFoldDB" id="A0A1E1W520"/>
<proteinExistence type="predicted"/>
<dbReference type="OrthoDB" id="63112at2759"/>
<name>A0A1E1W520_PECGO</name>
<dbReference type="Pfam" id="PF08584">
    <property type="entry name" value="Ribonuc_P_40"/>
    <property type="match status" value="1"/>
</dbReference>
<dbReference type="InterPro" id="IPR013893">
    <property type="entry name" value="RNase_P_Rpp40"/>
</dbReference>
<sequence length="340" mass="39006">MLCPEVSNFPPPKVVSSYQKFDNLENVVETFKMNNFYKSLIVTCPDELQIPSLIEECVSEDCDYYKVSNCSLAEFVEPVFIEKFIKNGKLYCLSADRKCIVQNCAAVTPEGLLTIHILENIFQTIGLEGSKCSHNFYEVTIDLKNIKNLDKLKQSLEKLETFDFYINWEPNNEKICPSSVARYFFERNISVSVHLLENKKVTPDIEEIPAVKDTDPEEMAEWVGMLAHQADLSPKETYISTYSQPESDCAMKTSRICLLITKGFITPTIVANVCRNVQSYVTSRELENYWMSVSVQSEENSLWQWCRSSPRMFQAHDSSTNVFFTEDSLTVYSIGQLKYS</sequence>
<reference evidence="1" key="1">
    <citation type="submission" date="2015-09" db="EMBL/GenBank/DDBJ databases">
        <title>De novo assembly of Pectinophora gossypiella (Pink Bollworm) gut transcriptome.</title>
        <authorList>
            <person name="Tassone E.E."/>
        </authorList>
    </citation>
    <scope>NUCLEOTIDE SEQUENCE</scope>
</reference>
<organism evidence="1">
    <name type="scientific">Pectinophora gossypiella</name>
    <name type="common">Cotton pink bollworm</name>
    <name type="synonym">Depressaria gossypiella</name>
    <dbReference type="NCBI Taxonomy" id="13191"/>
    <lineage>
        <taxon>Eukaryota</taxon>
        <taxon>Metazoa</taxon>
        <taxon>Ecdysozoa</taxon>
        <taxon>Arthropoda</taxon>
        <taxon>Hexapoda</taxon>
        <taxon>Insecta</taxon>
        <taxon>Pterygota</taxon>
        <taxon>Neoptera</taxon>
        <taxon>Endopterygota</taxon>
        <taxon>Lepidoptera</taxon>
        <taxon>Glossata</taxon>
        <taxon>Ditrysia</taxon>
        <taxon>Gelechioidea</taxon>
        <taxon>Gelechiidae</taxon>
        <taxon>Apatetrinae</taxon>
        <taxon>Pectinophora</taxon>
    </lineage>
</organism>
<accession>A0A1E1W520</accession>
<dbReference type="GO" id="GO:0030681">
    <property type="term" value="C:multimeric ribonuclease P complex"/>
    <property type="evidence" value="ECO:0007669"/>
    <property type="project" value="TreeGrafter"/>
</dbReference>
<dbReference type="GO" id="GO:0004526">
    <property type="term" value="F:ribonuclease P activity"/>
    <property type="evidence" value="ECO:0007669"/>
    <property type="project" value="TreeGrafter"/>
</dbReference>
<dbReference type="GO" id="GO:0001682">
    <property type="term" value="P:tRNA 5'-leader removal"/>
    <property type="evidence" value="ECO:0007669"/>
    <property type="project" value="InterPro"/>
</dbReference>